<feature type="binding site" evidence="11">
    <location>
        <position position="65"/>
    </location>
    <ligand>
        <name>substrate</name>
    </ligand>
</feature>
<keyword evidence="9 11" id="KW-0057">Aromatic amino acid biosynthesis</keyword>
<feature type="binding site" evidence="11">
    <location>
        <position position="155"/>
    </location>
    <ligand>
        <name>ATP</name>
        <dbReference type="ChEBI" id="CHEBI:30616"/>
    </ligand>
</feature>
<keyword evidence="11" id="KW-0963">Cytoplasm</keyword>
<dbReference type="Pfam" id="PF01202">
    <property type="entry name" value="SKI"/>
    <property type="match status" value="1"/>
</dbReference>
<comment type="cofactor">
    <cofactor evidence="11">
        <name>Mg(2+)</name>
        <dbReference type="ChEBI" id="CHEBI:18420"/>
    </cofactor>
    <text evidence="11">Binds 1 Mg(2+) ion per subunit.</text>
</comment>
<dbReference type="GO" id="GO:0000287">
    <property type="term" value="F:magnesium ion binding"/>
    <property type="evidence" value="ECO:0007669"/>
    <property type="project" value="UniProtKB-UniRule"/>
</dbReference>
<feature type="binding site" evidence="11">
    <location>
        <position position="121"/>
    </location>
    <ligand>
        <name>ATP</name>
        <dbReference type="ChEBI" id="CHEBI:30616"/>
    </ligand>
</feature>
<dbReference type="Gene3D" id="3.40.50.300">
    <property type="entry name" value="P-loop containing nucleotide triphosphate hydrolases"/>
    <property type="match status" value="1"/>
</dbReference>
<feature type="region of interest" description="Disordered" evidence="12">
    <location>
        <begin position="172"/>
        <end position="209"/>
    </location>
</feature>
<dbReference type="KEGG" id="rfs:C1I64_08425"/>
<dbReference type="UniPathway" id="UPA00053">
    <property type="reaction ID" value="UER00088"/>
</dbReference>
<keyword evidence="11" id="KW-0479">Metal-binding</keyword>
<comment type="subunit">
    <text evidence="11">Monomer.</text>
</comment>
<name>A0A3T0T0K0_9MICO</name>
<evidence type="ECO:0000256" key="8">
    <source>
        <dbReference type="ARBA" id="ARBA00022840"/>
    </source>
</evidence>
<comment type="pathway">
    <text evidence="1 11">Metabolic intermediate biosynthesis; chorismate biosynthesis; chorismate from D-erythrose 4-phosphate and phosphoenolpyruvate: step 5/7.</text>
</comment>
<dbReference type="GO" id="GO:0005829">
    <property type="term" value="C:cytosol"/>
    <property type="evidence" value="ECO:0007669"/>
    <property type="project" value="TreeGrafter"/>
</dbReference>
<dbReference type="AlphaFoldDB" id="A0A3T0T0K0"/>
<keyword evidence="11" id="KW-0460">Magnesium</keyword>
<keyword evidence="7 11" id="KW-0418">Kinase</keyword>
<dbReference type="SUPFAM" id="SSF52540">
    <property type="entry name" value="P-loop containing nucleoside triphosphate hydrolases"/>
    <property type="match status" value="1"/>
</dbReference>
<gene>
    <name evidence="11" type="primary">aroK</name>
    <name evidence="13" type="ORF">C1I64_08425</name>
</gene>
<organism evidence="13 14">
    <name type="scientific">Rathayibacter festucae DSM 15932</name>
    <dbReference type="NCBI Taxonomy" id="1328866"/>
    <lineage>
        <taxon>Bacteria</taxon>
        <taxon>Bacillati</taxon>
        <taxon>Actinomycetota</taxon>
        <taxon>Actinomycetes</taxon>
        <taxon>Micrococcales</taxon>
        <taxon>Microbacteriaceae</taxon>
        <taxon>Rathayibacter</taxon>
    </lineage>
</organism>
<dbReference type="RefSeq" id="WP_127886907.1">
    <property type="nucleotide sequence ID" value="NZ_CP028137.1"/>
</dbReference>
<evidence type="ECO:0000256" key="1">
    <source>
        <dbReference type="ARBA" id="ARBA00004842"/>
    </source>
</evidence>
<feature type="binding site" evidence="11">
    <location>
        <position position="24"/>
    </location>
    <ligand>
        <name>Mg(2+)</name>
        <dbReference type="ChEBI" id="CHEBI:18420"/>
    </ligand>
</feature>
<feature type="binding site" evidence="11">
    <location>
        <position position="138"/>
    </location>
    <ligand>
        <name>substrate</name>
    </ligand>
</feature>
<evidence type="ECO:0000256" key="9">
    <source>
        <dbReference type="ARBA" id="ARBA00023141"/>
    </source>
</evidence>
<dbReference type="Proteomes" id="UP000285317">
    <property type="component" value="Chromosome"/>
</dbReference>
<dbReference type="GO" id="GO:0005524">
    <property type="term" value="F:ATP binding"/>
    <property type="evidence" value="ECO:0007669"/>
    <property type="project" value="UniProtKB-UniRule"/>
</dbReference>
<protein>
    <recommendedName>
        <fullName evidence="3 11">Shikimate kinase</fullName>
        <shortName evidence="11">SK</shortName>
        <ecNumber evidence="3 11">2.7.1.71</ecNumber>
    </recommendedName>
</protein>
<evidence type="ECO:0000313" key="14">
    <source>
        <dbReference type="Proteomes" id="UP000285317"/>
    </source>
</evidence>
<keyword evidence="5 11" id="KW-0808">Transferase</keyword>
<dbReference type="GO" id="GO:0009423">
    <property type="term" value="P:chorismate biosynthetic process"/>
    <property type="evidence" value="ECO:0007669"/>
    <property type="project" value="UniProtKB-UniRule"/>
</dbReference>
<feature type="compositionally biased region" description="Low complexity" evidence="12">
    <location>
        <begin position="176"/>
        <end position="202"/>
    </location>
</feature>
<feature type="binding site" evidence="11">
    <location>
        <begin position="20"/>
        <end position="25"/>
    </location>
    <ligand>
        <name>ATP</name>
        <dbReference type="ChEBI" id="CHEBI:30616"/>
    </ligand>
</feature>
<proteinExistence type="inferred from homology"/>
<dbReference type="InterPro" id="IPR031322">
    <property type="entry name" value="Shikimate/glucono_kinase"/>
</dbReference>
<accession>A0A3T0T0K0</accession>
<reference evidence="13 14" key="1">
    <citation type="submission" date="2018-03" db="EMBL/GenBank/DDBJ databases">
        <title>Bacteriophage NCPPB3778 and a type I-E CRISPR drive the evolution of the US Biological Select Agent, Rathayibacter toxicus.</title>
        <authorList>
            <person name="Davis E.W.II."/>
            <person name="Tabima J.F."/>
            <person name="Weisberg A.J."/>
            <person name="Dantas Lopes L."/>
            <person name="Wiseman M.S."/>
            <person name="Wiseman M.S."/>
            <person name="Pupko T."/>
            <person name="Belcher M.S."/>
            <person name="Sechler A.J."/>
            <person name="Tancos M.A."/>
            <person name="Schroeder B.K."/>
            <person name="Murray T.D."/>
            <person name="Luster D.G."/>
            <person name="Schneider W.L."/>
            <person name="Rogers E."/>
            <person name="Andreote F.D."/>
            <person name="Grunwald N.J."/>
            <person name="Putnam M.L."/>
            <person name="Chang J.H."/>
        </authorList>
    </citation>
    <scope>NUCLEOTIDE SEQUENCE [LARGE SCALE GENOMIC DNA]</scope>
    <source>
        <strain evidence="13 14">DSM 15932</strain>
    </source>
</reference>
<keyword evidence="8 11" id="KW-0067">ATP-binding</keyword>
<evidence type="ECO:0000256" key="6">
    <source>
        <dbReference type="ARBA" id="ARBA00022741"/>
    </source>
</evidence>
<dbReference type="InterPro" id="IPR023000">
    <property type="entry name" value="Shikimate_kinase_CS"/>
</dbReference>
<dbReference type="CDD" id="cd00464">
    <property type="entry name" value="SK"/>
    <property type="match status" value="1"/>
</dbReference>
<comment type="subcellular location">
    <subcellularLocation>
        <location evidence="11">Cytoplasm</location>
    </subcellularLocation>
</comment>
<evidence type="ECO:0000256" key="4">
    <source>
        <dbReference type="ARBA" id="ARBA00022605"/>
    </source>
</evidence>
<evidence type="ECO:0000256" key="12">
    <source>
        <dbReference type="SAM" id="MobiDB-lite"/>
    </source>
</evidence>
<dbReference type="GO" id="GO:0004765">
    <property type="term" value="F:shikimate kinase activity"/>
    <property type="evidence" value="ECO:0007669"/>
    <property type="project" value="UniProtKB-UniRule"/>
</dbReference>
<dbReference type="PROSITE" id="PS01128">
    <property type="entry name" value="SHIKIMATE_KINASE"/>
    <property type="match status" value="1"/>
</dbReference>
<dbReference type="EMBL" id="CP028137">
    <property type="protein sequence ID" value="AZZ52079.1"/>
    <property type="molecule type" value="Genomic_DNA"/>
</dbReference>
<evidence type="ECO:0000256" key="7">
    <source>
        <dbReference type="ARBA" id="ARBA00022777"/>
    </source>
</evidence>
<evidence type="ECO:0000256" key="11">
    <source>
        <dbReference type="HAMAP-Rule" id="MF_00109"/>
    </source>
</evidence>
<comment type="catalytic activity">
    <reaction evidence="10 11">
        <text>shikimate + ATP = 3-phosphoshikimate + ADP + H(+)</text>
        <dbReference type="Rhea" id="RHEA:13121"/>
        <dbReference type="ChEBI" id="CHEBI:15378"/>
        <dbReference type="ChEBI" id="CHEBI:30616"/>
        <dbReference type="ChEBI" id="CHEBI:36208"/>
        <dbReference type="ChEBI" id="CHEBI:145989"/>
        <dbReference type="ChEBI" id="CHEBI:456216"/>
        <dbReference type="EC" id="2.7.1.71"/>
    </reaction>
</comment>
<comment type="similarity">
    <text evidence="2 11">Belongs to the shikimate kinase family.</text>
</comment>
<evidence type="ECO:0000313" key="13">
    <source>
        <dbReference type="EMBL" id="AZZ52079.1"/>
    </source>
</evidence>
<keyword evidence="6 11" id="KW-0547">Nucleotide-binding</keyword>
<feature type="binding site" evidence="11">
    <location>
        <position position="42"/>
    </location>
    <ligand>
        <name>substrate</name>
    </ligand>
</feature>
<keyword evidence="4 11" id="KW-0028">Amino-acid biosynthesis</keyword>
<dbReference type="PANTHER" id="PTHR21087">
    <property type="entry name" value="SHIKIMATE KINASE"/>
    <property type="match status" value="1"/>
</dbReference>
<dbReference type="InterPro" id="IPR027417">
    <property type="entry name" value="P-loop_NTPase"/>
</dbReference>
<feature type="binding site" evidence="11">
    <location>
        <position position="86"/>
    </location>
    <ligand>
        <name>substrate</name>
    </ligand>
</feature>
<dbReference type="HAMAP" id="MF_00109">
    <property type="entry name" value="Shikimate_kinase"/>
    <property type="match status" value="1"/>
</dbReference>
<evidence type="ECO:0000256" key="5">
    <source>
        <dbReference type="ARBA" id="ARBA00022679"/>
    </source>
</evidence>
<dbReference type="GO" id="GO:0009073">
    <property type="term" value="P:aromatic amino acid family biosynthetic process"/>
    <property type="evidence" value="ECO:0007669"/>
    <property type="project" value="UniProtKB-KW"/>
</dbReference>
<dbReference type="EC" id="2.7.1.71" evidence="3 11"/>
<evidence type="ECO:0000256" key="3">
    <source>
        <dbReference type="ARBA" id="ARBA00012154"/>
    </source>
</evidence>
<dbReference type="InterPro" id="IPR000623">
    <property type="entry name" value="Shikimate_kinase/TSH1"/>
</dbReference>
<evidence type="ECO:0000256" key="10">
    <source>
        <dbReference type="ARBA" id="ARBA00048567"/>
    </source>
</evidence>
<dbReference type="PRINTS" id="PR01100">
    <property type="entry name" value="SHIKIMTKNASE"/>
</dbReference>
<comment type="function">
    <text evidence="11">Catalyzes the specific phosphorylation of the 3-hydroxyl group of shikimic acid using ATP as a cosubstrate.</text>
</comment>
<sequence>MAGHDTGAARARVVLIGPMGAGKTTIGKRVAKALAAEFVDSDAEFVRRHGPIAAYFDLHGEASFRVEERRVIEQAVRRAVVLSLGGGAVLDEGTRADLAGVPVVLLTTTAEAVRDRLGSGRPLVRGGVADWTRIYESRRAVYESLADTVVDSSRRPITTLAAEVTAWVREREAAVGEPAAGTTGSTGTTESTSTTEPAAPTGRPTGRRA</sequence>
<dbReference type="GO" id="GO:0008652">
    <property type="term" value="P:amino acid biosynthetic process"/>
    <property type="evidence" value="ECO:0007669"/>
    <property type="project" value="UniProtKB-KW"/>
</dbReference>
<evidence type="ECO:0000256" key="2">
    <source>
        <dbReference type="ARBA" id="ARBA00006997"/>
    </source>
</evidence>
<dbReference type="PANTHER" id="PTHR21087:SF16">
    <property type="entry name" value="SHIKIMATE KINASE 1, CHLOROPLASTIC"/>
    <property type="match status" value="1"/>
</dbReference>